<evidence type="ECO:0000313" key="3">
    <source>
        <dbReference type="EMBL" id="GHA20309.1"/>
    </source>
</evidence>
<accession>A0A918S2X8</accession>
<comment type="caution">
    <text evidence="3">The sequence shown here is derived from an EMBL/GenBank/DDBJ whole genome shotgun (WGS) entry which is preliminary data.</text>
</comment>
<keyword evidence="2" id="KW-1133">Transmembrane helix</keyword>
<evidence type="ECO:0000256" key="2">
    <source>
        <dbReference type="SAM" id="Phobius"/>
    </source>
</evidence>
<evidence type="ECO:0000256" key="1">
    <source>
        <dbReference type="SAM" id="MobiDB-lite"/>
    </source>
</evidence>
<reference evidence="3" key="2">
    <citation type="submission" date="2020-09" db="EMBL/GenBank/DDBJ databases">
        <authorList>
            <person name="Sun Q."/>
            <person name="Kim S."/>
        </authorList>
    </citation>
    <scope>NUCLEOTIDE SEQUENCE</scope>
    <source>
        <strain evidence="3">KCTC 12711</strain>
    </source>
</reference>
<name>A0A918S2X8_9GAMM</name>
<keyword evidence="2" id="KW-0812">Transmembrane</keyword>
<sequence>MTEPNPYATPKSDVSAPQNRTTDERMEKMATGQKLVIYAVLLYFVSAGLRLYIGPLAVLPVLVSLIMSLVGLYKVLAARQSHIVVKIILFVLLFVPLINILVLLSINSRATKALREAGYTVGFMGASKA</sequence>
<keyword evidence="2" id="KW-0472">Membrane</keyword>
<protein>
    <submittedName>
        <fullName evidence="3">Uncharacterized protein</fullName>
    </submittedName>
</protein>
<dbReference type="Proteomes" id="UP000614811">
    <property type="component" value="Unassembled WGS sequence"/>
</dbReference>
<feature type="transmembrane region" description="Helical" evidence="2">
    <location>
        <begin position="59"/>
        <end position="76"/>
    </location>
</feature>
<evidence type="ECO:0000313" key="4">
    <source>
        <dbReference type="Proteomes" id="UP000614811"/>
    </source>
</evidence>
<organism evidence="3 4">
    <name type="scientific">Arenicella chitinivorans</name>
    <dbReference type="NCBI Taxonomy" id="1329800"/>
    <lineage>
        <taxon>Bacteria</taxon>
        <taxon>Pseudomonadati</taxon>
        <taxon>Pseudomonadota</taxon>
        <taxon>Gammaproteobacteria</taxon>
        <taxon>Arenicellales</taxon>
        <taxon>Arenicellaceae</taxon>
        <taxon>Arenicella</taxon>
    </lineage>
</organism>
<dbReference type="RefSeq" id="WP_189402803.1">
    <property type="nucleotide sequence ID" value="NZ_BMXA01000008.1"/>
</dbReference>
<dbReference type="EMBL" id="BMXA01000008">
    <property type="protein sequence ID" value="GHA20309.1"/>
    <property type="molecule type" value="Genomic_DNA"/>
</dbReference>
<proteinExistence type="predicted"/>
<reference evidence="3" key="1">
    <citation type="journal article" date="2014" name="Int. J. Syst. Evol. Microbiol.">
        <title>Complete genome sequence of Corynebacterium casei LMG S-19264T (=DSM 44701T), isolated from a smear-ripened cheese.</title>
        <authorList>
            <consortium name="US DOE Joint Genome Institute (JGI-PGF)"/>
            <person name="Walter F."/>
            <person name="Albersmeier A."/>
            <person name="Kalinowski J."/>
            <person name="Ruckert C."/>
        </authorList>
    </citation>
    <scope>NUCLEOTIDE SEQUENCE</scope>
    <source>
        <strain evidence="3">KCTC 12711</strain>
    </source>
</reference>
<gene>
    <name evidence="3" type="ORF">GCM10008090_32890</name>
</gene>
<feature type="transmembrane region" description="Helical" evidence="2">
    <location>
        <begin position="83"/>
        <end position="106"/>
    </location>
</feature>
<keyword evidence="4" id="KW-1185">Reference proteome</keyword>
<feature type="transmembrane region" description="Helical" evidence="2">
    <location>
        <begin position="35"/>
        <end position="53"/>
    </location>
</feature>
<feature type="region of interest" description="Disordered" evidence="1">
    <location>
        <begin position="1"/>
        <end position="23"/>
    </location>
</feature>
<dbReference type="AlphaFoldDB" id="A0A918S2X8"/>